<feature type="compositionally biased region" description="Polar residues" evidence="2">
    <location>
        <begin position="329"/>
        <end position="346"/>
    </location>
</feature>
<proteinExistence type="predicted"/>
<feature type="region of interest" description="Disordered" evidence="2">
    <location>
        <begin position="395"/>
        <end position="426"/>
    </location>
</feature>
<name>A0A0R3SEF3_HYMDI</name>
<dbReference type="WBParaSite" id="HDID_0000314201-mRNA-1">
    <property type="protein sequence ID" value="HDID_0000314201-mRNA-1"/>
    <property type="gene ID" value="HDID_0000314201"/>
</dbReference>
<dbReference type="AlphaFoldDB" id="A0A0R3SEF3"/>
<dbReference type="PANTHER" id="PTHR16650">
    <property type="entry name" value="C21ORF13-RELATED"/>
    <property type="match status" value="1"/>
</dbReference>
<evidence type="ECO:0000256" key="1">
    <source>
        <dbReference type="SAM" id="Coils"/>
    </source>
</evidence>
<dbReference type="EMBL" id="UYSG01000890">
    <property type="protein sequence ID" value="VDL27864.1"/>
    <property type="molecule type" value="Genomic_DNA"/>
</dbReference>
<evidence type="ECO:0000313" key="4">
    <source>
        <dbReference type="Proteomes" id="UP000274504"/>
    </source>
</evidence>
<dbReference type="GO" id="GO:0042073">
    <property type="term" value="P:intraciliary transport"/>
    <property type="evidence" value="ECO:0007669"/>
    <property type="project" value="TreeGrafter"/>
</dbReference>
<evidence type="ECO:0000313" key="3">
    <source>
        <dbReference type="EMBL" id="VDL27864.1"/>
    </source>
</evidence>
<evidence type="ECO:0000256" key="2">
    <source>
        <dbReference type="SAM" id="MobiDB-lite"/>
    </source>
</evidence>
<keyword evidence="1" id="KW-0175">Coiled coil</keyword>
<gene>
    <name evidence="3" type="ORF">HDID_LOCUS3140</name>
</gene>
<dbReference type="GO" id="GO:0005930">
    <property type="term" value="C:axoneme"/>
    <property type="evidence" value="ECO:0007669"/>
    <property type="project" value="TreeGrafter"/>
</dbReference>
<dbReference type="OrthoDB" id="6283759at2759"/>
<feature type="region of interest" description="Disordered" evidence="2">
    <location>
        <begin position="329"/>
        <end position="362"/>
    </location>
</feature>
<feature type="coiled-coil region" evidence="1">
    <location>
        <begin position="211"/>
        <end position="287"/>
    </location>
</feature>
<evidence type="ECO:0000313" key="5">
    <source>
        <dbReference type="WBParaSite" id="HDID_0000314201-mRNA-1"/>
    </source>
</evidence>
<reference evidence="5" key="1">
    <citation type="submission" date="2017-02" db="UniProtKB">
        <authorList>
            <consortium name="WormBaseParasite"/>
        </authorList>
    </citation>
    <scope>IDENTIFICATION</scope>
</reference>
<feature type="compositionally biased region" description="Basic and acidic residues" evidence="2">
    <location>
        <begin position="395"/>
        <end position="408"/>
    </location>
</feature>
<dbReference type="Proteomes" id="UP000274504">
    <property type="component" value="Unassembled WGS sequence"/>
</dbReference>
<protein>
    <submittedName>
        <fullName evidence="5">Lebercilin domain-containing protein</fullName>
    </submittedName>
</protein>
<organism evidence="5">
    <name type="scientific">Hymenolepis diminuta</name>
    <name type="common">Rat tapeworm</name>
    <dbReference type="NCBI Taxonomy" id="6216"/>
    <lineage>
        <taxon>Eukaryota</taxon>
        <taxon>Metazoa</taxon>
        <taxon>Spiralia</taxon>
        <taxon>Lophotrochozoa</taxon>
        <taxon>Platyhelminthes</taxon>
        <taxon>Cestoda</taxon>
        <taxon>Eucestoda</taxon>
        <taxon>Cyclophyllidea</taxon>
        <taxon>Hymenolepididae</taxon>
        <taxon>Hymenolepis</taxon>
    </lineage>
</organism>
<reference evidence="3 4" key="2">
    <citation type="submission" date="2018-11" db="EMBL/GenBank/DDBJ databases">
        <authorList>
            <consortium name="Pathogen Informatics"/>
        </authorList>
    </citation>
    <scope>NUCLEOTIDE SEQUENCE [LARGE SCALE GENOMIC DNA]</scope>
</reference>
<feature type="region of interest" description="Disordered" evidence="2">
    <location>
        <begin position="180"/>
        <end position="206"/>
    </location>
</feature>
<dbReference type="PANTHER" id="PTHR16650:SF6">
    <property type="entry name" value="GH21622P"/>
    <property type="match status" value="1"/>
</dbReference>
<dbReference type="InterPro" id="IPR026188">
    <property type="entry name" value="Lebercilin-like"/>
</dbReference>
<feature type="compositionally biased region" description="Polar residues" evidence="2">
    <location>
        <begin position="409"/>
        <end position="421"/>
    </location>
</feature>
<sequence>MAVFKIASVELRIHSVHPLFYGALIYPCNDLLGSPGSHCTLYRLPALKEPFQPHKKIQHRNHNWYPKSHGCVTGFHKNQTQALERQRKIQLALSSELGLGDTWEANQNLIASLKSENHYLKCQLKQCQGELKTVERQCKVQNARLTKTVSKELEMPELINRLNGEIRALQFHLNRQREATAAAEKRAGNAETRLRERREVRDAPDDSENFRKIAKKQIRANEALKIELEDERRKVKDLQRKVDTMEQKLRAEQNLANEQIRKLRKNCGDLQTKLENTERNLQEKTKLLELQNIYTQRIPKTALMKNAELDFQQAPNCYIDEVLNSISTSYRQASRSQPPPTLTSRANKIPKRNPRKPQATNCTISNMITKRNDNSFAPPNAGDVLGTFEKVEHRESFKSMDEKNDQQSHHQSSVDKNSSPTDLVDKNAGENFEDMLIKRTEFANEVSTITDGKATVDLEENIDSTLETVTTIRALLNFKKTGELGSIRNSSEDLETCENDIIGELEQTLILS</sequence>
<accession>A0A0R3SEF3</accession>